<dbReference type="GO" id="GO:0051015">
    <property type="term" value="F:actin filament binding"/>
    <property type="evidence" value="ECO:0007669"/>
    <property type="project" value="TreeGrafter"/>
</dbReference>
<dbReference type="GO" id="GO:0016020">
    <property type="term" value="C:membrane"/>
    <property type="evidence" value="ECO:0007669"/>
    <property type="project" value="TreeGrafter"/>
</dbReference>
<dbReference type="PROSITE" id="PS51456">
    <property type="entry name" value="MYOSIN_MOTOR"/>
    <property type="match status" value="1"/>
</dbReference>
<dbReference type="GO" id="GO:0007015">
    <property type="term" value="P:actin filament organization"/>
    <property type="evidence" value="ECO:0007669"/>
    <property type="project" value="TreeGrafter"/>
</dbReference>
<dbReference type="GO" id="GO:0005737">
    <property type="term" value="C:cytoplasm"/>
    <property type="evidence" value="ECO:0007669"/>
    <property type="project" value="TreeGrafter"/>
</dbReference>
<keyword evidence="4 9" id="KW-0175">Coiled coil</keyword>
<dbReference type="PROSITE" id="PS50096">
    <property type="entry name" value="IQ"/>
    <property type="match status" value="1"/>
</dbReference>
<evidence type="ECO:0000313" key="13">
    <source>
        <dbReference type="Proteomes" id="UP000253472"/>
    </source>
</evidence>
<proteinExistence type="inferred from homology"/>
<evidence type="ECO:0000256" key="6">
    <source>
        <dbReference type="ARBA" id="ARBA00023175"/>
    </source>
</evidence>
<keyword evidence="13" id="KW-1185">Reference proteome</keyword>
<accession>A0A367YJ24</accession>
<dbReference type="Pfam" id="PF00063">
    <property type="entry name" value="Myosin_head"/>
    <property type="match status" value="1"/>
</dbReference>
<evidence type="ECO:0000256" key="4">
    <source>
        <dbReference type="ARBA" id="ARBA00023054"/>
    </source>
</evidence>
<feature type="domain" description="Myosin motor" evidence="11">
    <location>
        <begin position="75"/>
        <end position="757"/>
    </location>
</feature>
<evidence type="ECO:0000313" key="12">
    <source>
        <dbReference type="EMBL" id="RCK64982.1"/>
    </source>
</evidence>
<dbReference type="PRINTS" id="PR00193">
    <property type="entry name" value="MYOSINHEAVY"/>
</dbReference>
<dbReference type="Proteomes" id="UP000253472">
    <property type="component" value="Unassembled WGS sequence"/>
</dbReference>
<evidence type="ECO:0000256" key="9">
    <source>
        <dbReference type="SAM" id="Coils"/>
    </source>
</evidence>
<dbReference type="Gene3D" id="4.10.270.10">
    <property type="entry name" value="Myosin, subunit A"/>
    <property type="match status" value="1"/>
</dbReference>
<evidence type="ECO:0000259" key="11">
    <source>
        <dbReference type="PROSITE" id="PS51456"/>
    </source>
</evidence>
<feature type="coiled-coil region" evidence="9">
    <location>
        <begin position="829"/>
        <end position="1243"/>
    </location>
</feature>
<evidence type="ECO:0000256" key="2">
    <source>
        <dbReference type="ARBA" id="ARBA00022741"/>
    </source>
</evidence>
<dbReference type="InterPro" id="IPR036961">
    <property type="entry name" value="Kinesin_motor_dom_sf"/>
</dbReference>
<keyword evidence="3 8" id="KW-0067">ATP-binding</keyword>
<dbReference type="Gene3D" id="6.20.240.20">
    <property type="match status" value="1"/>
</dbReference>
<evidence type="ECO:0000256" key="5">
    <source>
        <dbReference type="ARBA" id="ARBA00023123"/>
    </source>
</evidence>
<dbReference type="OrthoDB" id="6108017at2759"/>
<dbReference type="Gene3D" id="1.20.58.530">
    <property type="match status" value="1"/>
</dbReference>
<evidence type="ECO:0000256" key="8">
    <source>
        <dbReference type="PROSITE-ProRule" id="PRU00782"/>
    </source>
</evidence>
<dbReference type="STRING" id="5486.A0A367YJ24"/>
<reference evidence="12 13" key="1">
    <citation type="submission" date="2018-06" db="EMBL/GenBank/DDBJ databases">
        <title>Whole genome sequencing of Candida tropicalis (genome annotated by CSBL at Korea University).</title>
        <authorList>
            <person name="Ahn J."/>
        </authorList>
    </citation>
    <scope>NUCLEOTIDE SEQUENCE [LARGE SCALE GENOMIC DNA]</scope>
    <source>
        <strain evidence="12 13">ATCC 20962</strain>
    </source>
</reference>
<comment type="caution">
    <text evidence="12">The sequence shown here is derived from an EMBL/GenBank/DDBJ whole genome shotgun (WGS) entry which is preliminary data.</text>
</comment>
<keyword evidence="5 8" id="KW-0518">Myosin</keyword>
<evidence type="ECO:0000256" key="3">
    <source>
        <dbReference type="ARBA" id="ARBA00022840"/>
    </source>
</evidence>
<dbReference type="PANTHER" id="PTHR13140:SF857">
    <property type="entry name" value="MYOSIN-11"/>
    <property type="match status" value="1"/>
</dbReference>
<dbReference type="SMART" id="SM00242">
    <property type="entry name" value="MYSc"/>
    <property type="match status" value="1"/>
</dbReference>
<dbReference type="FunFam" id="1.10.10.820:FF:000001">
    <property type="entry name" value="Myosin heavy chain"/>
    <property type="match status" value="1"/>
</dbReference>
<dbReference type="Gene3D" id="1.20.120.720">
    <property type="entry name" value="Myosin VI head, motor domain, U50 subdomain"/>
    <property type="match status" value="1"/>
</dbReference>
<dbReference type="GO" id="GO:0000146">
    <property type="term" value="F:microfilament motor activity"/>
    <property type="evidence" value="ECO:0007669"/>
    <property type="project" value="TreeGrafter"/>
</dbReference>
<dbReference type="EMBL" id="QLNQ01000021">
    <property type="protein sequence ID" value="RCK64982.1"/>
    <property type="molecule type" value="Genomic_DNA"/>
</dbReference>
<feature type="region of interest" description="Actin-binding" evidence="8">
    <location>
        <begin position="637"/>
        <end position="659"/>
    </location>
</feature>
<feature type="compositionally biased region" description="Polar residues" evidence="10">
    <location>
        <begin position="1724"/>
        <end position="1734"/>
    </location>
</feature>
<feature type="coiled-coil region" evidence="9">
    <location>
        <begin position="1406"/>
        <end position="1480"/>
    </location>
</feature>
<dbReference type="InterPro" id="IPR027417">
    <property type="entry name" value="P-loop_NTPase"/>
</dbReference>
<organism evidence="12 13">
    <name type="scientific">Candida viswanathii</name>
    <dbReference type="NCBI Taxonomy" id="5486"/>
    <lineage>
        <taxon>Eukaryota</taxon>
        <taxon>Fungi</taxon>
        <taxon>Dikarya</taxon>
        <taxon>Ascomycota</taxon>
        <taxon>Saccharomycotina</taxon>
        <taxon>Pichiomycetes</taxon>
        <taxon>Debaryomycetaceae</taxon>
        <taxon>Candida/Lodderomyces clade</taxon>
        <taxon>Candida</taxon>
    </lineage>
</organism>
<keyword evidence="7 8" id="KW-0009">Actin-binding</keyword>
<dbReference type="GO" id="GO:0016459">
    <property type="term" value="C:myosin complex"/>
    <property type="evidence" value="ECO:0007669"/>
    <property type="project" value="UniProtKB-KW"/>
</dbReference>
<dbReference type="InterPro" id="IPR001609">
    <property type="entry name" value="Myosin_head_motor_dom-like"/>
</dbReference>
<dbReference type="SUPFAM" id="SSF52540">
    <property type="entry name" value="P-loop containing nucleoside triphosphate hydrolases"/>
    <property type="match status" value="1"/>
</dbReference>
<dbReference type="PANTHER" id="PTHR13140">
    <property type="entry name" value="MYOSIN"/>
    <property type="match status" value="1"/>
</dbReference>
<keyword evidence="6 8" id="KW-0505">Motor protein</keyword>
<gene>
    <name evidence="12" type="primary">MYO1</name>
    <name evidence="12" type="ORF">Cantr_00913</name>
</gene>
<dbReference type="CDD" id="cd01377">
    <property type="entry name" value="MYSc_class_II"/>
    <property type="match status" value="1"/>
</dbReference>
<sequence>MPTTTQADDNDSIISKNWVWVPNQPDLFTKGYIAEYLSDGKCKVNIVKGQDSTTTTNTITIDQKALENCNPTKFNKCEDMAELTHLNEPSVVYNLYLRYLDDLIYTYSGLFLVAINPYKLLSIYNQASLKKYHDFKPDTAGSAGLKSQPAPHIYAIAESTFRNLLSNKKDQSILVTGESGAGKTENTKKIIQYLSSITNHDHQESNIDVKILQANPILESFGNAKTIKNNNSSRFGKFIQIFFSHNKGEEITGANIDYYLLEKSRVISQASQERNYHVFYQFLRGYESLSSLGLNKDLSTYGYLKSGQLSITNVDDFKEFNLLVEAFKIMGFSSSETSFIYQILAIILHLGNLDFTSWKSEQAHFTPDSPIEKISELLGVDNAKLVENLLRPKVKAGREFVTKSKKASEAKFAIDAFSKYLYEKLFQFIISKINENLYNLENTTGNFIGVLDIAGFEIFEINSFEQLCINYTNEKLQQFFNHHSFILEQSEYLRENINWEFIDFGQDLQPTIDLIETRQPMGILKLLDEECLMPKSSDKSFMEKLSASFTGKSQKFSQNKLKSGFIIHHYAGKVEYNVDNWLQKNTDPISENILALFPNSTNPFIAEMFNNDPHLTQQPNQRNSKLKTASQKHKDQLKVLMDQLESTEPHFVRCILPNLDKRANKFDKNLVLGQLRCNGVLEGIRITRAGYPNRMMFDEFISRYSIICEKEVFTKNSKTTSEIILKNAKLDPDTYKVGITKIFFKNGILGQLEVLRDLSLKTIFTDLQRVIRGNLARTTLKQQIKEIQSAQIIAKTMKTLGEVKESSPWMNLFFQIKPLLEDSVKVLDSKEMQENIKNMTVKLKDTEKLKNGLEKDNEKLREQLNKLEDEIISINGTIKEKDDQMSRLKIEQAKSHKTVATLETKIKDFQQANEELVSEREKLTNRSLDLHDQHNKKVEELSELTKLHESAQTELSKLKEELANVSKLKQAHQQELNTVRDQHDKSLEESTLKNSQLEQLTKKLQSDLSSHEKLLPEHESLKEEIKRLKDLASQNESKYGDQKTTITSLQAQLAKDETKKVKYEEKIEEAKEKVSLLKGKLDKKSAELDDYKKQVKQLKAELASVNLKIGEHDDMKKQLTSFKSNESKHLEELDSYKQKLASALNEHKAIETQYGSLRSECEDLKKVKKEYSNKIHQLTAQINQINQDIKQKEFEKENQPPDPRIMEEYTHMKIKLNEQSATLRKEKFENKKLAEELQLIKERIMNGSLTSMDLTPKRRSLAIGERSIITSNVDFLNQEVENLKFQVRQEVANFQRAENYAIELQKKLNKLMATRGINSATDYEKKYKESQERVHRLESKIEGLITADDSFNDSGISNSSRNPLVRSDSFNNGLKGVSQEYIQIYQDITKTLRSTREELGVSKTEILRLKALLRESEDELYQVKQENYKTSVIDYEQDLAQLKVKHETLLSRNKDISESLEVYRKRADEYYNKLEMAEAAVKLSKKNEASAVQEMKEMKNQLILTKEECRTSQILIKDFRIKIGKFEETIVVKDQKLQSCKEEIKSLKDKLSYHLNNYENKELTENYKEEIRNLNKELNFKIDIETKLIKETKKLQLDYEDAVLARDNLTKELEDLVLREERLELRIEELSNNLRSLENEKVINDRKIINFNRQVSGLKQLVDEISSERDRILQEKSELANQLNKLNTKHDQTTTELKQTQAELTFIKQHLENQREDSEAIKSELNQSKLSTSSDYREQQRIRHELLITKEENFGLLKTNKELNKKVETLEEKLYSNEQLKYLEGKVKSLTNALDAATVEKNEDEQSIKNLERQVKNLEIRVENESSLSKRYNDENFDYQNKINHYKSTIDILHNENLEKDLQLKGIQRENIEIKETMLMLQKEVLELREKLRV</sequence>
<dbReference type="GO" id="GO:0005524">
    <property type="term" value="F:ATP binding"/>
    <property type="evidence" value="ECO:0007669"/>
    <property type="project" value="UniProtKB-UniRule"/>
</dbReference>
<feature type="region of interest" description="Disordered" evidence="10">
    <location>
        <begin position="1715"/>
        <end position="1737"/>
    </location>
</feature>
<keyword evidence="2 8" id="KW-0547">Nucleotide-binding</keyword>
<evidence type="ECO:0000256" key="1">
    <source>
        <dbReference type="ARBA" id="ARBA00008314"/>
    </source>
</evidence>
<dbReference type="Gene3D" id="1.10.287.1490">
    <property type="match status" value="1"/>
</dbReference>
<feature type="coiled-coil region" evidence="9">
    <location>
        <begin position="1273"/>
        <end position="1347"/>
    </location>
</feature>
<evidence type="ECO:0000256" key="7">
    <source>
        <dbReference type="ARBA" id="ARBA00023203"/>
    </source>
</evidence>
<evidence type="ECO:0000256" key="10">
    <source>
        <dbReference type="SAM" id="MobiDB-lite"/>
    </source>
</evidence>
<protein>
    <submittedName>
        <fullName evidence="12">Myosin-1</fullName>
    </submittedName>
</protein>
<dbReference type="Gene3D" id="1.10.10.820">
    <property type="match status" value="1"/>
</dbReference>
<dbReference type="Gene3D" id="3.40.850.10">
    <property type="entry name" value="Kinesin motor domain"/>
    <property type="match status" value="1"/>
</dbReference>
<feature type="binding site" evidence="8">
    <location>
        <begin position="177"/>
        <end position="184"/>
    </location>
    <ligand>
        <name>ATP</name>
        <dbReference type="ChEBI" id="CHEBI:30616"/>
    </ligand>
</feature>
<comment type="similarity">
    <text evidence="1 8">Belongs to the TRAFAC class myosin-kinesin ATPase superfamily. Myosin family.</text>
</comment>
<name>A0A367YJ24_9ASCO</name>
<feature type="coiled-coil region" evidence="9">
    <location>
        <begin position="1753"/>
        <end position="1891"/>
    </location>
</feature>